<keyword evidence="11 12" id="KW-0472">Membrane</keyword>
<dbReference type="PANTHER" id="PTHR43221">
    <property type="entry name" value="PROTEASE HTPX"/>
    <property type="match status" value="1"/>
</dbReference>
<dbReference type="AlphaFoldDB" id="A0A1H9ZQI6"/>
<comment type="cofactor">
    <cofactor evidence="1">
        <name>Zn(2+)</name>
        <dbReference type="ChEBI" id="CHEBI:29105"/>
    </cofactor>
</comment>
<dbReference type="Proteomes" id="UP000198697">
    <property type="component" value="Unassembled WGS sequence"/>
</dbReference>
<keyword evidence="8" id="KW-0862">Zinc</keyword>
<evidence type="ECO:0000256" key="7">
    <source>
        <dbReference type="ARBA" id="ARBA00022801"/>
    </source>
</evidence>
<evidence type="ECO:0000256" key="3">
    <source>
        <dbReference type="ARBA" id="ARBA00022475"/>
    </source>
</evidence>
<feature type="domain" description="Peptidase M48" evidence="13">
    <location>
        <begin position="161"/>
        <end position="365"/>
    </location>
</feature>
<evidence type="ECO:0000256" key="10">
    <source>
        <dbReference type="ARBA" id="ARBA00023049"/>
    </source>
</evidence>
<comment type="subcellular location">
    <subcellularLocation>
        <location evidence="2">Cell membrane</location>
        <topology evidence="2">Multi-pass membrane protein</topology>
    </subcellularLocation>
</comment>
<dbReference type="OrthoDB" id="9789270at2"/>
<dbReference type="GO" id="GO:0005886">
    <property type="term" value="C:plasma membrane"/>
    <property type="evidence" value="ECO:0007669"/>
    <property type="project" value="UniProtKB-SubCell"/>
</dbReference>
<evidence type="ECO:0000313" key="15">
    <source>
        <dbReference type="Proteomes" id="UP000198697"/>
    </source>
</evidence>
<dbReference type="PANTHER" id="PTHR43221:SF1">
    <property type="entry name" value="PROTEASE HTPX"/>
    <property type="match status" value="1"/>
</dbReference>
<keyword evidence="9 12" id="KW-1133">Transmembrane helix</keyword>
<keyword evidence="5 12" id="KW-0812">Transmembrane</keyword>
<organism evidence="14 15">
    <name type="scientific">Hymenobacter actinosclerus</name>
    <dbReference type="NCBI Taxonomy" id="82805"/>
    <lineage>
        <taxon>Bacteria</taxon>
        <taxon>Pseudomonadati</taxon>
        <taxon>Bacteroidota</taxon>
        <taxon>Cytophagia</taxon>
        <taxon>Cytophagales</taxon>
        <taxon>Hymenobacteraceae</taxon>
        <taxon>Hymenobacter</taxon>
    </lineage>
</organism>
<evidence type="ECO:0000256" key="6">
    <source>
        <dbReference type="ARBA" id="ARBA00022723"/>
    </source>
</evidence>
<dbReference type="RefSeq" id="WP_092767782.1">
    <property type="nucleotide sequence ID" value="NZ_FOHS01000001.1"/>
</dbReference>
<dbReference type="InterPro" id="IPR050083">
    <property type="entry name" value="HtpX_protease"/>
</dbReference>
<dbReference type="CDD" id="cd07328">
    <property type="entry name" value="M48_Ste24p_like"/>
    <property type="match status" value="1"/>
</dbReference>
<evidence type="ECO:0000256" key="1">
    <source>
        <dbReference type="ARBA" id="ARBA00001947"/>
    </source>
</evidence>
<evidence type="ECO:0000256" key="12">
    <source>
        <dbReference type="SAM" id="Phobius"/>
    </source>
</evidence>
<keyword evidence="15" id="KW-1185">Reference proteome</keyword>
<keyword evidence="10" id="KW-0482">Metalloprotease</keyword>
<dbReference type="InterPro" id="IPR001915">
    <property type="entry name" value="Peptidase_M48"/>
</dbReference>
<evidence type="ECO:0000256" key="9">
    <source>
        <dbReference type="ARBA" id="ARBA00022989"/>
    </source>
</evidence>
<dbReference type="EMBL" id="FOHS01000001">
    <property type="protein sequence ID" value="SES83478.1"/>
    <property type="molecule type" value="Genomic_DNA"/>
</dbReference>
<keyword evidence="7" id="KW-0378">Hydrolase</keyword>
<sequence length="711" mass="79801">MDSTLYPPSPTSLPAGITASNARYRLLIAAMMGSILLFLTLYFTLLAGALWLVYLALTLRFDSYGLWTALLHLGIIGAAGMVVAFLVKFLFKAAPQDPDNRYLLAPEAHPELFGFVRQLCAESGADMPKHIYVNGEVNASVSYDSTWRSLFWPTRKNLLIGLGLVNGLTLSEFKAVLAHEFGHFAQRSMKLGSYTHTTSRIIHDMVFERDAWDEMLAKWRALDLRISAAAWGMTGMVWVVRKVLELAYQGIHLVHASLSREMEFEADRMAVRLTGSEAICQALYQLGPTSTALQQALSQLGTALEHKLATDDIFYHQSLYLKEQLAERSQAAAKLVTAASPGRRFAPDEVQVVAMYSSHPDDYLREERALAFGIPGPTDDRSPWLLFGNPPELRRTVTHTLYPEFAPTTAPTLLPAAEVEEFLRAERAELTYHPQYAGSYDIRLLTLLDPASFAEIATTSLPDSSAREAHQVLFGQELPARAALAASRRADLDKLSLFEQKLTKDRQFTVAGVVYPASEAPAVAARLQQEQTQYAEWLAGFDRQSIALHWQLSAENPAWRAQWLERYQFQFHIQQLWVSARDIGSEMQESLDAINKHGSVSEEGVQHYQKLFEQRRQALLQAVEATRAVLMMPLTHLQDFPTLHAYIMHKSPEPGPVHLTGEWLDEFMGFLSHADDRLNRLYFKNLGVLLRLQEELVRSQAEAQAATTANK</sequence>
<dbReference type="Pfam" id="PF01435">
    <property type="entry name" value="Peptidase_M48"/>
    <property type="match status" value="1"/>
</dbReference>
<dbReference type="GO" id="GO:0046872">
    <property type="term" value="F:metal ion binding"/>
    <property type="evidence" value="ECO:0007669"/>
    <property type="project" value="UniProtKB-KW"/>
</dbReference>
<proteinExistence type="predicted"/>
<dbReference type="GO" id="GO:0006508">
    <property type="term" value="P:proteolysis"/>
    <property type="evidence" value="ECO:0007669"/>
    <property type="project" value="UniProtKB-KW"/>
</dbReference>
<keyword evidence="6" id="KW-0479">Metal-binding</keyword>
<reference evidence="15" key="1">
    <citation type="submission" date="2016-10" db="EMBL/GenBank/DDBJ databases">
        <authorList>
            <person name="Varghese N."/>
            <person name="Submissions S."/>
        </authorList>
    </citation>
    <scope>NUCLEOTIDE SEQUENCE [LARGE SCALE GENOMIC DNA]</scope>
    <source>
        <strain evidence="15">DSM 15310</strain>
    </source>
</reference>
<evidence type="ECO:0000256" key="2">
    <source>
        <dbReference type="ARBA" id="ARBA00004651"/>
    </source>
</evidence>
<evidence type="ECO:0000256" key="5">
    <source>
        <dbReference type="ARBA" id="ARBA00022692"/>
    </source>
</evidence>
<keyword evidence="4 14" id="KW-0645">Protease</keyword>
<evidence type="ECO:0000256" key="8">
    <source>
        <dbReference type="ARBA" id="ARBA00022833"/>
    </source>
</evidence>
<evidence type="ECO:0000256" key="4">
    <source>
        <dbReference type="ARBA" id="ARBA00022670"/>
    </source>
</evidence>
<dbReference type="STRING" id="82805.SAMN04487998_0417"/>
<protein>
    <submittedName>
        <fullName evidence="14">Zn-dependent protease with chaperone function</fullName>
    </submittedName>
</protein>
<accession>A0A1H9ZQI6</accession>
<evidence type="ECO:0000313" key="14">
    <source>
        <dbReference type="EMBL" id="SES83478.1"/>
    </source>
</evidence>
<evidence type="ECO:0000259" key="13">
    <source>
        <dbReference type="Pfam" id="PF01435"/>
    </source>
</evidence>
<name>A0A1H9ZQI6_9BACT</name>
<keyword evidence="3" id="KW-1003">Cell membrane</keyword>
<dbReference type="GO" id="GO:0004222">
    <property type="term" value="F:metalloendopeptidase activity"/>
    <property type="evidence" value="ECO:0007669"/>
    <property type="project" value="InterPro"/>
</dbReference>
<evidence type="ECO:0000256" key="11">
    <source>
        <dbReference type="ARBA" id="ARBA00023136"/>
    </source>
</evidence>
<feature type="transmembrane region" description="Helical" evidence="12">
    <location>
        <begin position="66"/>
        <end position="91"/>
    </location>
</feature>
<gene>
    <name evidence="14" type="ORF">SAMN04487998_0417</name>
</gene>
<dbReference type="Gene3D" id="3.30.2010.10">
    <property type="entry name" value="Metalloproteases ('zincins'), catalytic domain"/>
    <property type="match status" value="1"/>
</dbReference>
<feature type="transmembrane region" description="Helical" evidence="12">
    <location>
        <begin position="26"/>
        <end position="54"/>
    </location>
</feature>